<feature type="domain" description="AMP-binding enzyme C-terminal" evidence="3">
    <location>
        <begin position="416"/>
        <end position="492"/>
    </location>
</feature>
<evidence type="ECO:0000313" key="4">
    <source>
        <dbReference type="EMBL" id="MFC5155348.1"/>
    </source>
</evidence>
<dbReference type="Gene3D" id="3.40.50.12780">
    <property type="entry name" value="N-terminal domain of ligase-like"/>
    <property type="match status" value="1"/>
</dbReference>
<dbReference type="PANTHER" id="PTHR45527">
    <property type="entry name" value="NONRIBOSOMAL PEPTIDE SYNTHETASE"/>
    <property type="match status" value="1"/>
</dbReference>
<dbReference type="InterPro" id="IPR000873">
    <property type="entry name" value="AMP-dep_synth/lig_dom"/>
</dbReference>
<name>A0ABW0ANQ9_9ACTN</name>
<dbReference type="PROSITE" id="PS00455">
    <property type="entry name" value="AMP_BINDING"/>
    <property type="match status" value="1"/>
</dbReference>
<dbReference type="Pfam" id="PF13193">
    <property type="entry name" value="AMP-binding_C"/>
    <property type="match status" value="1"/>
</dbReference>
<evidence type="ECO:0000256" key="1">
    <source>
        <dbReference type="SAM" id="MobiDB-lite"/>
    </source>
</evidence>
<gene>
    <name evidence="4" type="ORF">ACFPRH_26805</name>
</gene>
<dbReference type="EMBL" id="JBHSKP010000022">
    <property type="protein sequence ID" value="MFC5155348.1"/>
    <property type="molecule type" value="Genomic_DNA"/>
</dbReference>
<dbReference type="InterPro" id="IPR045851">
    <property type="entry name" value="AMP-bd_C_sf"/>
</dbReference>
<feature type="region of interest" description="Disordered" evidence="1">
    <location>
        <begin position="115"/>
        <end position="142"/>
    </location>
</feature>
<protein>
    <submittedName>
        <fullName evidence="4">AMP-binding protein</fullName>
    </submittedName>
</protein>
<comment type="caution">
    <text evidence="4">The sequence shown here is derived from an EMBL/GenBank/DDBJ whole genome shotgun (WGS) entry which is preliminary data.</text>
</comment>
<keyword evidence="5" id="KW-1185">Reference proteome</keyword>
<organism evidence="4 5">
    <name type="scientific">Streptomyces amakusaensis</name>
    <dbReference type="NCBI Taxonomy" id="67271"/>
    <lineage>
        <taxon>Bacteria</taxon>
        <taxon>Bacillati</taxon>
        <taxon>Actinomycetota</taxon>
        <taxon>Actinomycetes</taxon>
        <taxon>Kitasatosporales</taxon>
        <taxon>Streptomycetaceae</taxon>
        <taxon>Streptomyces</taxon>
    </lineage>
</organism>
<evidence type="ECO:0000313" key="5">
    <source>
        <dbReference type="Proteomes" id="UP001596160"/>
    </source>
</evidence>
<dbReference type="Gene3D" id="3.30.300.30">
    <property type="match status" value="1"/>
</dbReference>
<sequence length="507" mass="54059">MDGIDTAVITAGPGSFVAGIVDQARRAPDATALVWWGHAISYGALLRRAELERERIALIPEGEPVGVPAVKSPRTVALILACLLEHRPPLLTPPALGKDVLDRLYEQAGVRHVLTPGKTAPRNPPVPTAAPGTAHRDRPGRTDLGETALLLTTSGTTGIPKIVPLDGTAVDRFTAWAGETFGIGPGTTVLNYAPLNFDVCLLDVWTTLALGGRVLLVDADRVPQGGRLLDLVERERPEVVQSVPLLYRLLTDAARDGGRTLPSVRHAVFTGDTMPSPVLAALPRLLPGARLYNVYGCTETNDSFLHEVRGTPDPGRPLPLGHPLPGVRALLVTGDGRVLDGPGTGELHVSTPFQSRGYLGEAAVRGGFVPHPEGADDRSWFRSGDLVHRSAEGELTLVGRTDYQVKVRGIRVNLQEVERVLLAHPGVAEAAVLALPDPVSGHSLHAVARRRAGSGLNTLTLRGHLAHGLPKSAIPVRLLITDEPLPRTATGKADRERTVRVHFTEES</sequence>
<dbReference type="PANTHER" id="PTHR45527:SF1">
    <property type="entry name" value="FATTY ACID SYNTHASE"/>
    <property type="match status" value="1"/>
</dbReference>
<evidence type="ECO:0000259" key="3">
    <source>
        <dbReference type="Pfam" id="PF13193"/>
    </source>
</evidence>
<dbReference type="Pfam" id="PF00501">
    <property type="entry name" value="AMP-binding"/>
    <property type="match status" value="1"/>
</dbReference>
<dbReference type="InterPro" id="IPR042099">
    <property type="entry name" value="ANL_N_sf"/>
</dbReference>
<evidence type="ECO:0000259" key="2">
    <source>
        <dbReference type="Pfam" id="PF00501"/>
    </source>
</evidence>
<dbReference type="SUPFAM" id="SSF56801">
    <property type="entry name" value="Acetyl-CoA synthetase-like"/>
    <property type="match status" value="1"/>
</dbReference>
<proteinExistence type="predicted"/>
<accession>A0ABW0ANQ9</accession>
<feature type="domain" description="AMP-dependent synthetase/ligase" evidence="2">
    <location>
        <begin position="22"/>
        <end position="359"/>
    </location>
</feature>
<dbReference type="InterPro" id="IPR020845">
    <property type="entry name" value="AMP-binding_CS"/>
</dbReference>
<dbReference type="RefSeq" id="WP_344483031.1">
    <property type="nucleotide sequence ID" value="NZ_BAAASB010000019.1"/>
</dbReference>
<dbReference type="InterPro" id="IPR025110">
    <property type="entry name" value="AMP-bd_C"/>
</dbReference>
<dbReference type="Proteomes" id="UP001596160">
    <property type="component" value="Unassembled WGS sequence"/>
</dbReference>
<reference evidence="5" key="1">
    <citation type="journal article" date="2019" name="Int. J. Syst. Evol. Microbiol.">
        <title>The Global Catalogue of Microorganisms (GCM) 10K type strain sequencing project: providing services to taxonomists for standard genome sequencing and annotation.</title>
        <authorList>
            <consortium name="The Broad Institute Genomics Platform"/>
            <consortium name="The Broad Institute Genome Sequencing Center for Infectious Disease"/>
            <person name="Wu L."/>
            <person name="Ma J."/>
        </authorList>
    </citation>
    <scope>NUCLEOTIDE SEQUENCE [LARGE SCALE GENOMIC DNA]</scope>
    <source>
        <strain evidence="5">PCU 266</strain>
    </source>
</reference>